<proteinExistence type="predicted"/>
<reference evidence="2 3" key="1">
    <citation type="submission" date="2019-03" db="EMBL/GenBank/DDBJ databases">
        <title>First draft genome of Liparis tanakae, snailfish: a comprehensive survey of snailfish specific genes.</title>
        <authorList>
            <person name="Kim W."/>
            <person name="Song I."/>
            <person name="Jeong J.-H."/>
            <person name="Kim D."/>
            <person name="Kim S."/>
            <person name="Ryu S."/>
            <person name="Song J.Y."/>
            <person name="Lee S.K."/>
        </authorList>
    </citation>
    <scope>NUCLEOTIDE SEQUENCE [LARGE SCALE GENOMIC DNA]</scope>
    <source>
        <tissue evidence="2">Muscle</tissue>
    </source>
</reference>
<name>A0A4Z2FZR8_9TELE</name>
<evidence type="ECO:0000256" key="1">
    <source>
        <dbReference type="SAM" id="MobiDB-lite"/>
    </source>
</evidence>
<organism evidence="2 3">
    <name type="scientific">Liparis tanakae</name>
    <name type="common">Tanaka's snailfish</name>
    <dbReference type="NCBI Taxonomy" id="230148"/>
    <lineage>
        <taxon>Eukaryota</taxon>
        <taxon>Metazoa</taxon>
        <taxon>Chordata</taxon>
        <taxon>Craniata</taxon>
        <taxon>Vertebrata</taxon>
        <taxon>Euteleostomi</taxon>
        <taxon>Actinopterygii</taxon>
        <taxon>Neopterygii</taxon>
        <taxon>Teleostei</taxon>
        <taxon>Neoteleostei</taxon>
        <taxon>Acanthomorphata</taxon>
        <taxon>Eupercaria</taxon>
        <taxon>Perciformes</taxon>
        <taxon>Cottioidei</taxon>
        <taxon>Cottales</taxon>
        <taxon>Liparidae</taxon>
        <taxon>Liparis</taxon>
    </lineage>
</organism>
<keyword evidence="3" id="KW-1185">Reference proteome</keyword>
<protein>
    <submittedName>
        <fullName evidence="2">Uncharacterized protein</fullName>
    </submittedName>
</protein>
<gene>
    <name evidence="2" type="ORF">EYF80_043060</name>
</gene>
<dbReference type="AlphaFoldDB" id="A0A4Z2FZR8"/>
<dbReference type="Proteomes" id="UP000314294">
    <property type="component" value="Unassembled WGS sequence"/>
</dbReference>
<evidence type="ECO:0000313" key="2">
    <source>
        <dbReference type="EMBL" id="TNN46737.1"/>
    </source>
</evidence>
<dbReference type="EMBL" id="SRLO01000776">
    <property type="protein sequence ID" value="TNN46737.1"/>
    <property type="molecule type" value="Genomic_DNA"/>
</dbReference>
<sequence length="82" mass="8727">MFILNIRYPGTVFRPDSGPAGEATSSSPTSALDGPHGGKPPPARFLGCLRLPGGNAIRRCIKVALELTRGHFWEHSGRSSTP</sequence>
<feature type="region of interest" description="Disordered" evidence="1">
    <location>
        <begin position="11"/>
        <end position="39"/>
    </location>
</feature>
<comment type="caution">
    <text evidence="2">The sequence shown here is derived from an EMBL/GenBank/DDBJ whole genome shotgun (WGS) entry which is preliminary data.</text>
</comment>
<accession>A0A4Z2FZR8</accession>
<evidence type="ECO:0000313" key="3">
    <source>
        <dbReference type="Proteomes" id="UP000314294"/>
    </source>
</evidence>